<evidence type="ECO:0000256" key="11">
    <source>
        <dbReference type="ARBA" id="ARBA00067212"/>
    </source>
</evidence>
<dbReference type="FunFam" id="1.25.40.10:FF:000023">
    <property type="entry name" value="Pre-mRNA-splicing factor SYF1"/>
    <property type="match status" value="1"/>
</dbReference>
<evidence type="ECO:0000259" key="15">
    <source>
        <dbReference type="Pfam" id="PF23220"/>
    </source>
</evidence>
<feature type="domain" description="Pre-mRNA-splicing factor SYF1 central HAT repeats" evidence="15">
    <location>
        <begin position="369"/>
        <end position="524"/>
    </location>
</feature>
<dbReference type="PANTHER" id="PTHR11246">
    <property type="entry name" value="PRE-MRNA SPLICING FACTOR"/>
    <property type="match status" value="1"/>
</dbReference>
<dbReference type="PANTHER" id="PTHR11246:SF5">
    <property type="entry name" value="PRE-MRNA-SPLICING FACTOR SYF1"/>
    <property type="match status" value="1"/>
</dbReference>
<feature type="compositionally biased region" description="Acidic residues" evidence="14">
    <location>
        <begin position="947"/>
        <end position="959"/>
    </location>
</feature>
<keyword evidence="7" id="KW-0508">mRNA splicing</keyword>
<dbReference type="EMBL" id="WIUZ02000001">
    <property type="protein sequence ID" value="KAF9792863.1"/>
    <property type="molecule type" value="Genomic_DNA"/>
</dbReference>
<evidence type="ECO:0000256" key="13">
    <source>
        <dbReference type="SAM" id="Coils"/>
    </source>
</evidence>
<comment type="subunit">
    <text evidence="3">Associated with the spliceosome.</text>
</comment>
<evidence type="ECO:0000256" key="8">
    <source>
        <dbReference type="ARBA" id="ARBA00023242"/>
    </source>
</evidence>
<dbReference type="InterPro" id="IPR055430">
    <property type="entry name" value="HAT_Syf1_CNRKL1_C"/>
</dbReference>
<dbReference type="InterPro" id="IPR055433">
    <property type="entry name" value="HAT_Syf1-like_N"/>
</dbReference>
<dbReference type="GO" id="GO:0071007">
    <property type="term" value="C:U2-type catalytic step 2 spliceosome"/>
    <property type="evidence" value="ECO:0007669"/>
    <property type="project" value="TreeGrafter"/>
</dbReference>
<keyword evidence="5" id="KW-0747">Spliceosome</keyword>
<dbReference type="Proteomes" id="UP000736335">
    <property type="component" value="Unassembled WGS sequence"/>
</dbReference>
<keyword evidence="19" id="KW-1185">Reference proteome</keyword>
<keyword evidence="6" id="KW-0677">Repeat</keyword>
<evidence type="ECO:0000256" key="14">
    <source>
        <dbReference type="SAM" id="MobiDB-lite"/>
    </source>
</evidence>
<feature type="region of interest" description="Disordered" evidence="14">
    <location>
        <begin position="917"/>
        <end position="959"/>
    </location>
</feature>
<proteinExistence type="inferred from homology"/>
<dbReference type="InterPro" id="IPR003107">
    <property type="entry name" value="HAT"/>
</dbReference>
<feature type="region of interest" description="Disordered" evidence="14">
    <location>
        <begin position="343"/>
        <end position="365"/>
    </location>
</feature>
<comment type="function">
    <text evidence="9">Involved in pre-mRNA splicing and cell cycle progression.</text>
</comment>
<dbReference type="Pfam" id="PF23233">
    <property type="entry name" value="HAT_Syf1_CNRKL1_N"/>
    <property type="match status" value="1"/>
</dbReference>
<comment type="similarity">
    <text evidence="2">Belongs to the crooked-neck family.</text>
</comment>
<feature type="coiled-coil region" evidence="13">
    <location>
        <begin position="452"/>
        <end position="479"/>
    </location>
</feature>
<feature type="domain" description="Pre-mRNA-splicing factor Syf1/CRNKL1-like C-terminal HAT-repeats" evidence="16">
    <location>
        <begin position="526"/>
        <end position="919"/>
    </location>
</feature>
<comment type="subcellular location">
    <subcellularLocation>
        <location evidence="1">Nucleus</location>
    </subcellularLocation>
</comment>
<evidence type="ECO:0000256" key="7">
    <source>
        <dbReference type="ARBA" id="ARBA00023187"/>
    </source>
</evidence>
<evidence type="ECO:0000256" key="2">
    <source>
        <dbReference type="ARBA" id="ARBA00008644"/>
    </source>
</evidence>
<reference evidence="18" key="2">
    <citation type="submission" date="2020-11" db="EMBL/GenBank/DDBJ databases">
        <authorList>
            <consortium name="DOE Joint Genome Institute"/>
            <person name="Kuo A."/>
            <person name="Miyauchi S."/>
            <person name="Kiss E."/>
            <person name="Drula E."/>
            <person name="Kohler A."/>
            <person name="Sanchez-Garcia M."/>
            <person name="Andreopoulos B."/>
            <person name="Barry K.W."/>
            <person name="Bonito G."/>
            <person name="Buee M."/>
            <person name="Carver A."/>
            <person name="Chen C."/>
            <person name="Cichocki N."/>
            <person name="Clum A."/>
            <person name="Culley D."/>
            <person name="Crous P.W."/>
            <person name="Fauchery L."/>
            <person name="Girlanda M."/>
            <person name="Hayes R."/>
            <person name="Keri Z."/>
            <person name="Labutti K."/>
            <person name="Lipzen A."/>
            <person name="Lombard V."/>
            <person name="Magnuson J."/>
            <person name="Maillard F."/>
            <person name="Morin E."/>
            <person name="Murat C."/>
            <person name="Nolan M."/>
            <person name="Ohm R."/>
            <person name="Pangilinan J."/>
            <person name="Pereira M."/>
            <person name="Perotto S."/>
            <person name="Peter M."/>
            <person name="Riley R."/>
            <person name="Sitrit Y."/>
            <person name="Stielow B."/>
            <person name="Szollosi G."/>
            <person name="Zifcakova L."/>
            <person name="Stursova M."/>
            <person name="Spatafora J.W."/>
            <person name="Tedersoo L."/>
            <person name="Vaario L.-M."/>
            <person name="Yamada A."/>
            <person name="Yan M."/>
            <person name="Wang P."/>
            <person name="Xu J."/>
            <person name="Bruns T."/>
            <person name="Baldrian P."/>
            <person name="Vilgalys R."/>
            <person name="Henrissat B."/>
            <person name="Grigoriev I.V."/>
            <person name="Hibbett D."/>
            <person name="Nagy L.G."/>
            <person name="Martin F.M."/>
        </authorList>
    </citation>
    <scope>NUCLEOTIDE SEQUENCE</scope>
    <source>
        <strain evidence="18">UH-Tt-Lm1</strain>
    </source>
</reference>
<dbReference type="Gene3D" id="1.25.40.10">
    <property type="entry name" value="Tetratricopeptide repeat domain"/>
    <property type="match status" value="4"/>
</dbReference>
<dbReference type="FunFam" id="1.25.40.10:FF:000038">
    <property type="entry name" value="Putative pre-mRNA-splicing factor SYF1"/>
    <property type="match status" value="1"/>
</dbReference>
<evidence type="ECO:0000256" key="3">
    <source>
        <dbReference type="ARBA" id="ARBA00011524"/>
    </source>
</evidence>
<keyword evidence="4" id="KW-0507">mRNA processing</keyword>
<evidence type="ECO:0000256" key="4">
    <source>
        <dbReference type="ARBA" id="ARBA00022664"/>
    </source>
</evidence>
<dbReference type="PROSITE" id="PS50005">
    <property type="entry name" value="TPR"/>
    <property type="match status" value="1"/>
</dbReference>
<dbReference type="InterPro" id="IPR056350">
    <property type="entry name" value="HAT_Syf1_central"/>
</dbReference>
<comment type="caution">
    <text evidence="18">The sequence shown here is derived from an EMBL/GenBank/DDBJ whole genome shotgun (WGS) entry which is preliminary data.</text>
</comment>
<dbReference type="AlphaFoldDB" id="A0A9P6HRD0"/>
<evidence type="ECO:0000313" key="18">
    <source>
        <dbReference type="EMBL" id="KAF9792863.1"/>
    </source>
</evidence>
<dbReference type="SUPFAM" id="SSF48452">
    <property type="entry name" value="TPR-like"/>
    <property type="match status" value="3"/>
</dbReference>
<dbReference type="InterPro" id="IPR019734">
    <property type="entry name" value="TPR_rpt"/>
</dbReference>
<dbReference type="GO" id="GO:0071014">
    <property type="term" value="C:post-mRNA release spliceosomal complex"/>
    <property type="evidence" value="ECO:0007669"/>
    <property type="project" value="TreeGrafter"/>
</dbReference>
<accession>A0A9P6HRD0</accession>
<dbReference type="OrthoDB" id="10067343at2759"/>
<evidence type="ECO:0000259" key="17">
    <source>
        <dbReference type="Pfam" id="PF23233"/>
    </source>
</evidence>
<keyword evidence="13" id="KW-0175">Coiled coil</keyword>
<keyword evidence="8" id="KW-0539">Nucleus</keyword>
<evidence type="ECO:0000256" key="9">
    <source>
        <dbReference type="ARBA" id="ARBA00037272"/>
    </source>
</evidence>
<dbReference type="Pfam" id="PF23231">
    <property type="entry name" value="HAT_Syf1_CNRKL1_C"/>
    <property type="match status" value="1"/>
</dbReference>
<dbReference type="InterPro" id="IPR011990">
    <property type="entry name" value="TPR-like_helical_dom_sf"/>
</dbReference>
<evidence type="ECO:0000256" key="12">
    <source>
        <dbReference type="PROSITE-ProRule" id="PRU00339"/>
    </source>
</evidence>
<feature type="repeat" description="TPR" evidence="12">
    <location>
        <begin position="579"/>
        <end position="612"/>
    </location>
</feature>
<feature type="domain" description="Pre-mRNA-splicing factor Syf1-like N-terminal HAT-repeats" evidence="17">
    <location>
        <begin position="166"/>
        <end position="257"/>
    </location>
</feature>
<gene>
    <name evidence="18" type="ORF">BJ322DRAFT_80615</name>
</gene>
<evidence type="ECO:0000256" key="10">
    <source>
        <dbReference type="ARBA" id="ARBA00039472"/>
    </source>
</evidence>
<dbReference type="Pfam" id="PF23220">
    <property type="entry name" value="HAT_Syf1_M"/>
    <property type="match status" value="1"/>
</dbReference>
<dbReference type="SMART" id="SM00386">
    <property type="entry name" value="HAT"/>
    <property type="match status" value="12"/>
</dbReference>
<dbReference type="GO" id="GO:0000974">
    <property type="term" value="C:Prp19 complex"/>
    <property type="evidence" value="ECO:0007669"/>
    <property type="project" value="TreeGrafter"/>
</dbReference>
<organism evidence="18 19">
    <name type="scientific">Thelephora terrestris</name>
    <dbReference type="NCBI Taxonomy" id="56493"/>
    <lineage>
        <taxon>Eukaryota</taxon>
        <taxon>Fungi</taxon>
        <taxon>Dikarya</taxon>
        <taxon>Basidiomycota</taxon>
        <taxon>Agaricomycotina</taxon>
        <taxon>Agaricomycetes</taxon>
        <taxon>Thelephorales</taxon>
        <taxon>Thelephoraceae</taxon>
        <taxon>Thelephora</taxon>
    </lineage>
</organism>
<reference evidence="18" key="1">
    <citation type="journal article" date="2020" name="Nat. Commun.">
        <title>Large-scale genome sequencing of mycorrhizal fungi provides insights into the early evolution of symbiotic traits.</title>
        <authorList>
            <person name="Miyauchi S."/>
            <person name="Kiss E."/>
            <person name="Kuo A."/>
            <person name="Drula E."/>
            <person name="Kohler A."/>
            <person name="Sanchez-Garcia M."/>
            <person name="Morin E."/>
            <person name="Andreopoulos B."/>
            <person name="Barry K.W."/>
            <person name="Bonito G."/>
            <person name="Buee M."/>
            <person name="Carver A."/>
            <person name="Chen C."/>
            <person name="Cichocki N."/>
            <person name="Clum A."/>
            <person name="Culley D."/>
            <person name="Crous P.W."/>
            <person name="Fauchery L."/>
            <person name="Girlanda M."/>
            <person name="Hayes R.D."/>
            <person name="Keri Z."/>
            <person name="LaButti K."/>
            <person name="Lipzen A."/>
            <person name="Lombard V."/>
            <person name="Magnuson J."/>
            <person name="Maillard F."/>
            <person name="Murat C."/>
            <person name="Nolan M."/>
            <person name="Ohm R.A."/>
            <person name="Pangilinan J."/>
            <person name="Pereira M.F."/>
            <person name="Perotto S."/>
            <person name="Peter M."/>
            <person name="Pfister S."/>
            <person name="Riley R."/>
            <person name="Sitrit Y."/>
            <person name="Stielow J.B."/>
            <person name="Szollosi G."/>
            <person name="Zifcakova L."/>
            <person name="Stursova M."/>
            <person name="Spatafora J.W."/>
            <person name="Tedersoo L."/>
            <person name="Vaario L.M."/>
            <person name="Yamada A."/>
            <person name="Yan M."/>
            <person name="Wang P."/>
            <person name="Xu J."/>
            <person name="Bruns T."/>
            <person name="Baldrian P."/>
            <person name="Vilgalys R."/>
            <person name="Dunand C."/>
            <person name="Henrissat B."/>
            <person name="Grigoriev I.V."/>
            <person name="Hibbett D."/>
            <person name="Nagy L.G."/>
            <person name="Martin F.M."/>
        </authorList>
    </citation>
    <scope>NUCLEOTIDE SEQUENCE</scope>
    <source>
        <strain evidence="18">UH-Tt-Lm1</strain>
    </source>
</reference>
<protein>
    <recommendedName>
        <fullName evidence="10">Pre-mRNA-splicing factor SYF1</fullName>
    </recommendedName>
    <alternativeName>
        <fullName evidence="11">Pre-mRNA-splicing factor syf1</fullName>
    </alternativeName>
</protein>
<sequence length="959" mass="109805">MVSASPIDALRANFPLTFPIPTPLNSSDVVTVRDTQREEDLLRNPSSFRSWWIAIQATNDSFNARIKTSKEEPGPSALGPLAHPLACTALKRLTYLYESALVHFPGSFKLWKAYLQVRINYVLGRRVVKKRAGGKKKLPEMKDALEDEREDLEEWIGGLDPIIGWEEWKALVATFERALMWLPKLPRLWLMYLSIFNHPQCPTILSHTHARRTYDRALRTLPPSLHGRIWVRYLLWSESKGGATMVAVYRRYLAFDPSITEHYCSLLLSPEEPGRRRPLEAAKLCLSIARKAARGEYTSTEGKSAYHLLLDWLDIVEKHAEEVGLDIEETEASNAALKDKADQLNGNAFPNGPASPPYDEDEDPSSLRRLNIEHIVHKDGLNVYKDQAGRLWTGLATYWIKRAEFERAKATFESGMVDVLTIRDFTQIFDAYAEFSESIVSAYMDSLANPEEEEDEEDTAEAEQELDAKMKEFEELMDRRPFLVNDVLLRRNPNDVQEWEKRIAMWGDDDEKVAQTYTDALSTINPRKATANLHLLYTNFAKFYEEGGVKGEAEGDLESARKVLEKATKVNFKAVEDLAEVWTEWAEMEIRHENYDEAIRVMQRAIVIPKDTKISYHDHSLSVQARLFKSLKLWSFYIDLEESLGTVESTKAAYDKVLELKIANAQVIVNYAQFLEENKYFEESFKVYERGVELFTFPVSFEIWNIYLSKFTKRYGGTKLERTRDLFEQALEKCPPKSCKPIFLMYSKLEEEHGLAKRAMDIYDRGTRSVGDEDKFEMFTIYIAKAASNFGLPATRPIYQRAIEELPDKQTAEMCLRFATMERKLGEIDRARVIYAHASQFCDPRVNANFWAEWNAFEIETGSEDTFREMLRIKRSVQAQFNTEASYIAAQMASKTGEVEQAEAENEMDIDPMAAMEREAGGGKKGPAFVAASSNPVIQRPPPEPEANAEEIQISDDED</sequence>
<evidence type="ECO:0000259" key="16">
    <source>
        <dbReference type="Pfam" id="PF23231"/>
    </source>
</evidence>
<dbReference type="InterPro" id="IPR045075">
    <property type="entry name" value="Syf1-like"/>
</dbReference>
<keyword evidence="12" id="KW-0802">TPR repeat</keyword>
<dbReference type="GO" id="GO:0000349">
    <property type="term" value="P:generation of catalytic spliceosome for first transesterification step"/>
    <property type="evidence" value="ECO:0007669"/>
    <property type="project" value="TreeGrafter"/>
</dbReference>
<evidence type="ECO:0000256" key="1">
    <source>
        <dbReference type="ARBA" id="ARBA00004123"/>
    </source>
</evidence>
<dbReference type="FunFam" id="1.25.40.10:FF:000137">
    <property type="entry name" value="Pre-mRNA-splicing factor syf1"/>
    <property type="match status" value="1"/>
</dbReference>
<name>A0A9P6HRD0_9AGAM</name>
<evidence type="ECO:0000256" key="6">
    <source>
        <dbReference type="ARBA" id="ARBA00022737"/>
    </source>
</evidence>
<evidence type="ECO:0000256" key="5">
    <source>
        <dbReference type="ARBA" id="ARBA00022728"/>
    </source>
</evidence>
<evidence type="ECO:0000313" key="19">
    <source>
        <dbReference type="Proteomes" id="UP000736335"/>
    </source>
</evidence>